<name>A0A852YKX1_9MICO</name>
<feature type="domain" description="Septum formation-related" evidence="3">
    <location>
        <begin position="67"/>
        <end position="160"/>
    </location>
</feature>
<dbReference type="EMBL" id="JACBZY010000001">
    <property type="protein sequence ID" value="NYH00698.1"/>
    <property type="molecule type" value="Genomic_DNA"/>
</dbReference>
<dbReference type="AlphaFoldDB" id="A0A852YKX1"/>
<organism evidence="4 5">
    <name type="scientific">Schumannella luteola</name>
    <dbReference type="NCBI Taxonomy" id="472059"/>
    <lineage>
        <taxon>Bacteria</taxon>
        <taxon>Bacillati</taxon>
        <taxon>Actinomycetota</taxon>
        <taxon>Actinomycetes</taxon>
        <taxon>Micrococcales</taxon>
        <taxon>Microbacteriaceae</taxon>
        <taxon>Schumannella</taxon>
    </lineage>
</organism>
<feature type="chain" id="PRO_5032874308" description="Septum formation-related domain-containing protein" evidence="2">
    <location>
        <begin position="25"/>
        <end position="179"/>
    </location>
</feature>
<keyword evidence="5" id="KW-1185">Reference proteome</keyword>
<dbReference type="Proteomes" id="UP000553888">
    <property type="component" value="Unassembled WGS sequence"/>
</dbReference>
<reference evidence="4 5" key="1">
    <citation type="submission" date="2020-07" db="EMBL/GenBank/DDBJ databases">
        <title>Sequencing the genomes of 1000 actinobacteria strains.</title>
        <authorList>
            <person name="Klenk H.-P."/>
        </authorList>
    </citation>
    <scope>NUCLEOTIDE SEQUENCE [LARGE SCALE GENOMIC DNA]</scope>
    <source>
        <strain evidence="4 5">DSM 23141</strain>
    </source>
</reference>
<evidence type="ECO:0000313" key="5">
    <source>
        <dbReference type="Proteomes" id="UP000553888"/>
    </source>
</evidence>
<feature type="signal peptide" evidence="2">
    <location>
        <begin position="1"/>
        <end position="24"/>
    </location>
</feature>
<dbReference type="RefSeq" id="WP_179569663.1">
    <property type="nucleotide sequence ID" value="NZ_JACBZY010000001.1"/>
</dbReference>
<comment type="caution">
    <text evidence="4">The sequence shown here is derived from an EMBL/GenBank/DDBJ whole genome shotgun (WGS) entry which is preliminary data.</text>
</comment>
<sequence length="179" mass="18753">MRPARILVAALAAATLVVTLGGCAAFDTARDIGRALGGGGSASSGGSSSGSAPGDNVVSDYEDSVDDLEVGDCFQDPDDDLFTSIVDCDTSHDNEVTALVTVGDEDAYPGDDEIATRSDDACLQALVDYDGLDYDSSSLDYSYFTPTRTIWRTGDHTTICFGYDVDYAPLDASFKGARI</sequence>
<dbReference type="Pfam" id="PF13845">
    <property type="entry name" value="Septum_form"/>
    <property type="match status" value="1"/>
</dbReference>
<evidence type="ECO:0000313" key="4">
    <source>
        <dbReference type="EMBL" id="NYH00698.1"/>
    </source>
</evidence>
<evidence type="ECO:0000259" key="3">
    <source>
        <dbReference type="Pfam" id="PF13845"/>
    </source>
</evidence>
<gene>
    <name evidence="4" type="ORF">BJ979_003323</name>
</gene>
<proteinExistence type="predicted"/>
<evidence type="ECO:0000256" key="1">
    <source>
        <dbReference type="SAM" id="MobiDB-lite"/>
    </source>
</evidence>
<dbReference type="PROSITE" id="PS51257">
    <property type="entry name" value="PROKAR_LIPOPROTEIN"/>
    <property type="match status" value="1"/>
</dbReference>
<protein>
    <recommendedName>
        <fullName evidence="3">Septum formation-related domain-containing protein</fullName>
    </recommendedName>
</protein>
<keyword evidence="2" id="KW-0732">Signal</keyword>
<dbReference type="InterPro" id="IPR026004">
    <property type="entry name" value="Septum_form"/>
</dbReference>
<evidence type="ECO:0000256" key="2">
    <source>
        <dbReference type="SAM" id="SignalP"/>
    </source>
</evidence>
<feature type="region of interest" description="Disordered" evidence="1">
    <location>
        <begin position="37"/>
        <end position="60"/>
    </location>
</feature>
<accession>A0A852YKX1</accession>